<dbReference type="Pfam" id="PF00072">
    <property type="entry name" value="Response_reg"/>
    <property type="match status" value="1"/>
</dbReference>
<sequence length="231" mass="25804">MMTTSVLIVEDEPSILELISYTCRTSGMEVRKAANVAEAKKNLEAAKPDIILLDWMLPDCAGLDWLRELRSYHSNESLPVIMLTARGQEDDRVRGLEAGADDYVTKPFSPRELVARIRAVIRRKGGDALPDTLRVGPLEIDAERYEARVNGKPLRLSAVEFKFLQVFAKHPGRVYSRAQLIDKVWGVGADIDERTVDVHMLRLRKQLAGTAAADFIETVRGVGYRASNLKA</sequence>
<dbReference type="PROSITE" id="PS51755">
    <property type="entry name" value="OMPR_PHOB"/>
    <property type="match status" value="1"/>
</dbReference>
<dbReference type="PANTHER" id="PTHR48111">
    <property type="entry name" value="REGULATOR OF RPOS"/>
    <property type="match status" value="1"/>
</dbReference>
<dbReference type="InterPro" id="IPR011006">
    <property type="entry name" value="CheY-like_superfamily"/>
</dbReference>
<dbReference type="Pfam" id="PF00486">
    <property type="entry name" value="Trans_reg_C"/>
    <property type="match status" value="1"/>
</dbReference>
<dbReference type="SUPFAM" id="SSF52172">
    <property type="entry name" value="CheY-like"/>
    <property type="match status" value="1"/>
</dbReference>
<dbReference type="GeneID" id="43347932"/>
<evidence type="ECO:0000313" key="5">
    <source>
        <dbReference type="Proteomes" id="UP000462362"/>
    </source>
</evidence>
<dbReference type="AlphaFoldDB" id="A0A6I3S7W8"/>
<evidence type="ECO:0000256" key="1">
    <source>
        <dbReference type="ARBA" id="ARBA00022553"/>
    </source>
</evidence>
<dbReference type="InterPro" id="IPR036388">
    <property type="entry name" value="WH-like_DNA-bd_sf"/>
</dbReference>
<dbReference type="PROSITE" id="PS50110">
    <property type="entry name" value="RESPONSE_REGULATORY"/>
    <property type="match status" value="1"/>
</dbReference>
<dbReference type="GO" id="GO:0000156">
    <property type="term" value="F:phosphorelay response regulator activity"/>
    <property type="evidence" value="ECO:0007669"/>
    <property type="project" value="TreeGrafter"/>
</dbReference>
<name>A0A6I3S7W8_9BURK</name>
<dbReference type="GO" id="GO:0006355">
    <property type="term" value="P:regulation of DNA-templated transcription"/>
    <property type="evidence" value="ECO:0007669"/>
    <property type="project" value="InterPro"/>
</dbReference>
<dbReference type="Gene3D" id="1.10.10.10">
    <property type="entry name" value="Winged helix-like DNA-binding domain superfamily/Winged helix DNA-binding domain"/>
    <property type="match status" value="1"/>
</dbReference>
<gene>
    <name evidence="4" type="ORF">GMD42_04145</name>
</gene>
<dbReference type="PANTHER" id="PTHR48111:SF40">
    <property type="entry name" value="PHOSPHATE REGULON TRANSCRIPTIONAL REGULATORY PROTEIN PHOB"/>
    <property type="match status" value="1"/>
</dbReference>
<organism evidence="4 5">
    <name type="scientific">Parasutterella excrementihominis</name>
    <dbReference type="NCBI Taxonomy" id="487175"/>
    <lineage>
        <taxon>Bacteria</taxon>
        <taxon>Pseudomonadati</taxon>
        <taxon>Pseudomonadota</taxon>
        <taxon>Betaproteobacteria</taxon>
        <taxon>Burkholderiales</taxon>
        <taxon>Sutterellaceae</taxon>
        <taxon>Parasutterella</taxon>
    </lineage>
</organism>
<dbReference type="SUPFAM" id="SSF46894">
    <property type="entry name" value="C-terminal effector domain of the bipartite response regulators"/>
    <property type="match status" value="1"/>
</dbReference>
<keyword evidence="2" id="KW-0902">Two-component regulatory system</keyword>
<evidence type="ECO:0000256" key="3">
    <source>
        <dbReference type="ARBA" id="ARBA00023125"/>
    </source>
</evidence>
<comment type="caution">
    <text evidence="4">The sequence shown here is derived from an EMBL/GenBank/DDBJ whole genome shotgun (WGS) entry which is preliminary data.</text>
</comment>
<dbReference type="Gene3D" id="3.40.50.2300">
    <property type="match status" value="1"/>
</dbReference>
<dbReference type="Proteomes" id="UP000462362">
    <property type="component" value="Unassembled WGS sequence"/>
</dbReference>
<dbReference type="SMART" id="SM00448">
    <property type="entry name" value="REC"/>
    <property type="match status" value="1"/>
</dbReference>
<keyword evidence="3" id="KW-0238">DNA-binding</keyword>
<accession>A0A6I3S7W8</accession>
<dbReference type="GO" id="GO:0032993">
    <property type="term" value="C:protein-DNA complex"/>
    <property type="evidence" value="ECO:0007669"/>
    <property type="project" value="TreeGrafter"/>
</dbReference>
<dbReference type="InterPro" id="IPR001789">
    <property type="entry name" value="Sig_transdc_resp-reg_receiver"/>
</dbReference>
<dbReference type="GO" id="GO:0005829">
    <property type="term" value="C:cytosol"/>
    <property type="evidence" value="ECO:0007669"/>
    <property type="project" value="TreeGrafter"/>
</dbReference>
<dbReference type="Gene3D" id="6.10.250.690">
    <property type="match status" value="1"/>
</dbReference>
<protein>
    <submittedName>
        <fullName evidence="4">Response regulator</fullName>
    </submittedName>
</protein>
<dbReference type="CDD" id="cd00383">
    <property type="entry name" value="trans_reg_C"/>
    <property type="match status" value="1"/>
</dbReference>
<dbReference type="InterPro" id="IPR039420">
    <property type="entry name" value="WalR-like"/>
</dbReference>
<proteinExistence type="predicted"/>
<dbReference type="RefSeq" id="WP_008810458.1">
    <property type="nucleotide sequence ID" value="NZ_CAJUON010000005.1"/>
</dbReference>
<reference evidence="4 5" key="1">
    <citation type="journal article" date="2019" name="Nat. Med.">
        <title>A library of human gut bacterial isolates paired with longitudinal multiomics data enables mechanistic microbiome research.</title>
        <authorList>
            <person name="Poyet M."/>
            <person name="Groussin M."/>
            <person name="Gibbons S.M."/>
            <person name="Avila-Pacheco J."/>
            <person name="Jiang X."/>
            <person name="Kearney S.M."/>
            <person name="Perrotta A.R."/>
            <person name="Berdy B."/>
            <person name="Zhao S."/>
            <person name="Lieberman T.D."/>
            <person name="Swanson P.K."/>
            <person name="Smith M."/>
            <person name="Roesemann S."/>
            <person name="Alexander J.E."/>
            <person name="Rich S.A."/>
            <person name="Livny J."/>
            <person name="Vlamakis H."/>
            <person name="Clish C."/>
            <person name="Bullock K."/>
            <person name="Deik A."/>
            <person name="Scott J."/>
            <person name="Pierce K.A."/>
            <person name="Xavier R.J."/>
            <person name="Alm E.J."/>
        </authorList>
    </citation>
    <scope>NUCLEOTIDE SEQUENCE [LARGE SCALE GENOMIC DNA]</scope>
    <source>
        <strain evidence="4 5">BIOML-A2</strain>
    </source>
</reference>
<evidence type="ECO:0000256" key="2">
    <source>
        <dbReference type="ARBA" id="ARBA00023012"/>
    </source>
</evidence>
<keyword evidence="1" id="KW-0597">Phosphoprotein</keyword>
<dbReference type="SMART" id="SM00862">
    <property type="entry name" value="Trans_reg_C"/>
    <property type="match status" value="1"/>
</dbReference>
<dbReference type="InterPro" id="IPR016032">
    <property type="entry name" value="Sig_transdc_resp-reg_C-effctor"/>
</dbReference>
<dbReference type="InterPro" id="IPR001867">
    <property type="entry name" value="OmpR/PhoB-type_DNA-bd"/>
</dbReference>
<evidence type="ECO:0000313" key="4">
    <source>
        <dbReference type="EMBL" id="MTU42822.1"/>
    </source>
</evidence>
<dbReference type="GO" id="GO:0000976">
    <property type="term" value="F:transcription cis-regulatory region binding"/>
    <property type="evidence" value="ECO:0007669"/>
    <property type="project" value="TreeGrafter"/>
</dbReference>
<dbReference type="EMBL" id="WNCL01000009">
    <property type="protein sequence ID" value="MTU42822.1"/>
    <property type="molecule type" value="Genomic_DNA"/>
</dbReference>